<dbReference type="PANTHER" id="PTHR44167">
    <property type="entry name" value="OVARIAN-SPECIFIC SERINE/THREONINE-PROTEIN KINASE LOK-RELATED"/>
    <property type="match status" value="1"/>
</dbReference>
<evidence type="ECO:0000313" key="2">
    <source>
        <dbReference type="EMBL" id="KCV72106.1"/>
    </source>
</evidence>
<dbReference type="GO" id="GO:0005737">
    <property type="term" value="C:cytoplasm"/>
    <property type="evidence" value="ECO:0007669"/>
    <property type="project" value="TreeGrafter"/>
</dbReference>
<dbReference type="eggNOG" id="KOG0588">
    <property type="taxonomic scope" value="Eukaryota"/>
</dbReference>
<evidence type="ECO:0000259" key="1">
    <source>
        <dbReference type="PROSITE" id="PS50011"/>
    </source>
</evidence>
<keyword evidence="2" id="KW-0808">Transferase</keyword>
<dbReference type="GO" id="GO:0005634">
    <property type="term" value="C:nucleus"/>
    <property type="evidence" value="ECO:0007669"/>
    <property type="project" value="TreeGrafter"/>
</dbReference>
<dbReference type="SMART" id="SM00220">
    <property type="entry name" value="S_TKc"/>
    <property type="match status" value="1"/>
</dbReference>
<name>A0A058ZDS2_FONAL</name>
<dbReference type="OrthoDB" id="346907at2759"/>
<reference evidence="2" key="1">
    <citation type="submission" date="2013-04" db="EMBL/GenBank/DDBJ databases">
        <title>The Genome Sequence of Fonticula alba ATCC 38817.</title>
        <authorList>
            <consortium name="The Broad Institute Genomics Platform"/>
            <person name="Russ C."/>
            <person name="Cuomo C."/>
            <person name="Burger G."/>
            <person name="Gray M.W."/>
            <person name="Holland P.W.H."/>
            <person name="King N."/>
            <person name="Lang F.B.F."/>
            <person name="Roger A.J."/>
            <person name="Ruiz-Trillo I."/>
            <person name="Brown M."/>
            <person name="Walker B."/>
            <person name="Young S."/>
            <person name="Zeng Q."/>
            <person name="Gargeya S."/>
            <person name="Fitzgerald M."/>
            <person name="Haas B."/>
            <person name="Abouelleil A."/>
            <person name="Allen A.W."/>
            <person name="Alvarado L."/>
            <person name="Arachchi H.M."/>
            <person name="Berlin A.M."/>
            <person name="Chapman S.B."/>
            <person name="Gainer-Dewar J."/>
            <person name="Goldberg J."/>
            <person name="Griggs A."/>
            <person name="Gujja S."/>
            <person name="Hansen M."/>
            <person name="Howarth C."/>
            <person name="Imamovic A."/>
            <person name="Ireland A."/>
            <person name="Larimer J."/>
            <person name="McCowan C."/>
            <person name="Murphy C."/>
            <person name="Pearson M."/>
            <person name="Poon T.W."/>
            <person name="Priest M."/>
            <person name="Roberts A."/>
            <person name="Saif S."/>
            <person name="Shea T."/>
            <person name="Sisk P."/>
            <person name="Sykes S."/>
            <person name="Wortman J."/>
            <person name="Nusbaum C."/>
            <person name="Birren B."/>
        </authorList>
    </citation>
    <scope>NUCLEOTIDE SEQUENCE [LARGE SCALE GENOMIC DNA]</scope>
    <source>
        <strain evidence="2">ATCC 38817</strain>
    </source>
</reference>
<organism evidence="2">
    <name type="scientific">Fonticula alba</name>
    <name type="common">Slime mold</name>
    <dbReference type="NCBI Taxonomy" id="691883"/>
    <lineage>
        <taxon>Eukaryota</taxon>
        <taxon>Rotosphaerida</taxon>
        <taxon>Fonticulaceae</taxon>
        <taxon>Fonticula</taxon>
    </lineage>
</organism>
<dbReference type="AlphaFoldDB" id="A0A058ZDS2"/>
<dbReference type="GO" id="GO:0005524">
    <property type="term" value="F:ATP binding"/>
    <property type="evidence" value="ECO:0007669"/>
    <property type="project" value="InterPro"/>
</dbReference>
<dbReference type="InterPro" id="IPR000719">
    <property type="entry name" value="Prot_kinase_dom"/>
</dbReference>
<keyword evidence="3" id="KW-1185">Reference proteome</keyword>
<feature type="domain" description="Protein kinase" evidence="1">
    <location>
        <begin position="15"/>
        <end position="256"/>
    </location>
</feature>
<dbReference type="PROSITE" id="PS50011">
    <property type="entry name" value="PROTEIN_KINASE_DOM"/>
    <property type="match status" value="1"/>
</dbReference>
<sequence>MTRKAFHGIIAMPELESVEKLISGGQSDVYLVEIEGKEYILKKYKGNFDPKILREITAFHLHSGDATEYIVPLHGIYYFKSQLSLVFEHMRGGDLFDYIGERQRRRAPFTPSEVRVFAHRMLTAIRIFHDYQLIHRDIKPENILLERPDDLSSVRIADFGLCTLLSHNTRLTPSVGTAQFRPPEMLTVNYDAKVDIYSIGIIILTMLNNVYVVNENLQQQLARLGDGPDAQMVRAALDINPRKRFTAAQLLEMDYFKDEEAQARSKSI</sequence>
<dbReference type="Proteomes" id="UP000030693">
    <property type="component" value="Unassembled WGS sequence"/>
</dbReference>
<dbReference type="GO" id="GO:0044773">
    <property type="term" value="P:mitotic DNA damage checkpoint signaling"/>
    <property type="evidence" value="ECO:0007669"/>
    <property type="project" value="TreeGrafter"/>
</dbReference>
<dbReference type="PROSITE" id="PS00108">
    <property type="entry name" value="PROTEIN_KINASE_ST"/>
    <property type="match status" value="1"/>
</dbReference>
<dbReference type="OMA" id="GFQFNYK"/>
<dbReference type="InterPro" id="IPR008271">
    <property type="entry name" value="Ser/Thr_kinase_AS"/>
</dbReference>
<dbReference type="PANTHER" id="PTHR44167:SF18">
    <property type="entry name" value="PROTEIN KINASE DOMAIN-CONTAINING PROTEIN"/>
    <property type="match status" value="1"/>
</dbReference>
<proteinExistence type="predicted"/>
<gene>
    <name evidence="2" type="ORF">H696_01512</name>
</gene>
<evidence type="ECO:0000313" key="3">
    <source>
        <dbReference type="Proteomes" id="UP000030693"/>
    </source>
</evidence>
<dbReference type="InterPro" id="IPR011009">
    <property type="entry name" value="Kinase-like_dom_sf"/>
</dbReference>
<accession>A0A058ZDS2</accession>
<dbReference type="Pfam" id="PF00069">
    <property type="entry name" value="Pkinase"/>
    <property type="match status" value="1"/>
</dbReference>
<dbReference type="EMBL" id="KB932202">
    <property type="protein sequence ID" value="KCV72106.1"/>
    <property type="molecule type" value="Genomic_DNA"/>
</dbReference>
<dbReference type="SUPFAM" id="SSF56112">
    <property type="entry name" value="Protein kinase-like (PK-like)"/>
    <property type="match status" value="1"/>
</dbReference>
<keyword evidence="2" id="KW-0418">Kinase</keyword>
<dbReference type="GO" id="GO:0004674">
    <property type="term" value="F:protein serine/threonine kinase activity"/>
    <property type="evidence" value="ECO:0007669"/>
    <property type="project" value="TreeGrafter"/>
</dbReference>
<protein>
    <submittedName>
        <fullName evidence="2">CAMK/CAMKL protein kinase</fullName>
    </submittedName>
</protein>
<dbReference type="GeneID" id="20526237"/>
<dbReference type="RefSeq" id="XP_009493684.1">
    <property type="nucleotide sequence ID" value="XM_009495409.1"/>
</dbReference>
<dbReference type="STRING" id="691883.A0A058ZDS2"/>
<dbReference type="Gene3D" id="1.10.510.10">
    <property type="entry name" value="Transferase(Phosphotransferase) domain 1"/>
    <property type="match status" value="1"/>
</dbReference>